<dbReference type="PANTHER" id="PTHR19328">
    <property type="entry name" value="HEDGEHOG-INTERACTING PROTEIN"/>
    <property type="match status" value="1"/>
</dbReference>
<dbReference type="Pfam" id="PF07995">
    <property type="entry name" value="GSDH"/>
    <property type="match status" value="1"/>
</dbReference>
<dbReference type="OMA" id="YIYARIT"/>
<dbReference type="InterPro" id="IPR011042">
    <property type="entry name" value="6-blade_b-propeller_TolB-like"/>
</dbReference>
<reference evidence="4" key="1">
    <citation type="submission" date="2015-04" db="UniProtKB">
        <authorList>
            <consortium name="EnsemblPlants"/>
        </authorList>
    </citation>
    <scope>IDENTIFICATION</scope>
    <source>
        <strain evidence="4">SL10</strain>
    </source>
</reference>
<dbReference type="EnsemblPlants" id="ONIVA07G01610.1">
    <property type="protein sequence ID" value="ONIVA07G01610.1"/>
    <property type="gene ID" value="ONIVA07G01610"/>
</dbReference>
<dbReference type="eggNOG" id="ENOG502QQKP">
    <property type="taxonomic scope" value="Eukaryota"/>
</dbReference>
<feature type="compositionally biased region" description="Low complexity" evidence="1">
    <location>
        <begin position="13"/>
        <end position="28"/>
    </location>
</feature>
<organism evidence="4">
    <name type="scientific">Oryza nivara</name>
    <name type="common">Indian wild rice</name>
    <name type="synonym">Oryza sativa f. spontanea</name>
    <dbReference type="NCBI Taxonomy" id="4536"/>
    <lineage>
        <taxon>Eukaryota</taxon>
        <taxon>Viridiplantae</taxon>
        <taxon>Streptophyta</taxon>
        <taxon>Embryophyta</taxon>
        <taxon>Tracheophyta</taxon>
        <taxon>Spermatophyta</taxon>
        <taxon>Magnoliopsida</taxon>
        <taxon>Liliopsida</taxon>
        <taxon>Poales</taxon>
        <taxon>Poaceae</taxon>
        <taxon>BOP clade</taxon>
        <taxon>Oryzoideae</taxon>
        <taxon>Oryzeae</taxon>
        <taxon>Oryzinae</taxon>
        <taxon>Oryza</taxon>
    </lineage>
</organism>
<keyword evidence="2" id="KW-0472">Membrane</keyword>
<reference evidence="4" key="2">
    <citation type="submission" date="2018-04" db="EMBL/GenBank/DDBJ databases">
        <title>OnivRS2 (Oryza nivara Reference Sequence Version 2).</title>
        <authorList>
            <person name="Zhang J."/>
            <person name="Kudrna D."/>
            <person name="Lee S."/>
            <person name="Talag J."/>
            <person name="Rajasekar S."/>
            <person name="Welchert J."/>
            <person name="Hsing Y.-I."/>
            <person name="Wing R.A."/>
        </authorList>
    </citation>
    <scope>NUCLEOTIDE SEQUENCE [LARGE SCALE GENOMIC DNA]</scope>
    <source>
        <strain evidence="4">SL10</strain>
    </source>
</reference>
<protein>
    <recommendedName>
        <fullName evidence="3">Glucose/Sorbosone dehydrogenase domain-containing protein</fullName>
    </recommendedName>
</protein>
<proteinExistence type="predicted"/>
<evidence type="ECO:0000313" key="5">
    <source>
        <dbReference type="Proteomes" id="UP000006591"/>
    </source>
</evidence>
<evidence type="ECO:0000259" key="3">
    <source>
        <dbReference type="Pfam" id="PF07995"/>
    </source>
</evidence>
<dbReference type="STRING" id="4536.A0A0E0HWL0"/>
<evidence type="ECO:0000256" key="2">
    <source>
        <dbReference type="SAM" id="Phobius"/>
    </source>
</evidence>
<sequence length="593" mass="63711">MEAGTRTGESREAALIQPPLATAAAPLRPCRRAPPSDPAAAAARIIPSSAKSTKNERGLSRNFCLFLDGKTQHQKNNDYALTSILALSGIVIAVLTSLGGMMVALGHGESSPAACLERVNIHEYFGMASRFADGLGRHLLFGDDSNIWLDTIPKHGNTLDDGKAAGRRPFLNASDIARQLGADDGLQIKGIEVHPEFARNGRFLISYIYSDRRSSKWWLVVAELSAQDSKKMDTIFTTELPQDQEVQLSGSNQGGQIFFKHTNNTSYIYIVIGHGVLKSYAGYVDLSSDESSLLGKVIRVEIPETSPKTHQIVAKGIADPKGCNINPDDRRCIFCSLVVDGTAQVRLINIESVRETYTLIFNGSLPEITGGFKYDRASTDPSLERKYIFFFNSSMYTATEIPEGSGHYIYARITKVGCSKSSPKAACDPKSFTNSPGFVHFIGEDSNGDALLFTPMGIYRLVHPALCHYPTVVDDDDDGATATTASVGKHCCSPPAPAHWSTGKKELVYGGAPSLFFAVMGAIWYCVYYIVLPALSPGTDGGGGGGGGGQQAPTVAVNNNFSCFNIRNFIRASQGARAQTIELQEAAAAAAAE</sequence>
<accession>A0A0E0HWL0</accession>
<evidence type="ECO:0000256" key="1">
    <source>
        <dbReference type="SAM" id="MobiDB-lite"/>
    </source>
</evidence>
<keyword evidence="2" id="KW-0812">Transmembrane</keyword>
<keyword evidence="2" id="KW-1133">Transmembrane helix</keyword>
<dbReference type="Gene3D" id="2.120.10.30">
    <property type="entry name" value="TolB, C-terminal domain"/>
    <property type="match status" value="1"/>
</dbReference>
<feature type="domain" description="Glucose/Sorbosone dehydrogenase" evidence="3">
    <location>
        <begin position="189"/>
        <end position="314"/>
    </location>
</feature>
<dbReference type="Gramene" id="ONIVA07G01610.1">
    <property type="protein sequence ID" value="ONIVA07G01610.1"/>
    <property type="gene ID" value="ONIVA07G01610"/>
</dbReference>
<dbReference type="AlphaFoldDB" id="A0A0E0HWL0"/>
<feature type="region of interest" description="Disordered" evidence="1">
    <location>
        <begin position="1"/>
        <end position="38"/>
    </location>
</feature>
<keyword evidence="5" id="KW-1185">Reference proteome</keyword>
<dbReference type="Proteomes" id="UP000006591">
    <property type="component" value="Chromosome 7"/>
</dbReference>
<evidence type="ECO:0000313" key="4">
    <source>
        <dbReference type="EnsemblPlants" id="ONIVA07G01610.1"/>
    </source>
</evidence>
<dbReference type="InterPro" id="IPR012938">
    <property type="entry name" value="Glc/Sorbosone_DH"/>
</dbReference>
<feature type="transmembrane region" description="Helical" evidence="2">
    <location>
        <begin position="79"/>
        <end position="105"/>
    </location>
</feature>
<name>A0A0E0HWL0_ORYNI</name>
<dbReference type="PANTHER" id="PTHR19328:SF13">
    <property type="entry name" value="HIPL1 PROTEIN"/>
    <property type="match status" value="1"/>
</dbReference>
<dbReference type="SUPFAM" id="SSF82171">
    <property type="entry name" value="DPP6 N-terminal domain-like"/>
    <property type="match status" value="1"/>
</dbReference>